<name>A0A1E7FNI7_9STRA</name>
<dbReference type="OrthoDB" id="218271at2759"/>
<evidence type="ECO:0000313" key="1">
    <source>
        <dbReference type="EMBL" id="OEU19731.1"/>
    </source>
</evidence>
<proteinExistence type="predicted"/>
<dbReference type="Proteomes" id="UP000095751">
    <property type="component" value="Unassembled WGS sequence"/>
</dbReference>
<dbReference type="AlphaFoldDB" id="A0A1E7FNI7"/>
<dbReference type="EMBL" id="KV784355">
    <property type="protein sequence ID" value="OEU19731.1"/>
    <property type="molecule type" value="Genomic_DNA"/>
</dbReference>
<dbReference type="KEGG" id="fcy:FRACYDRAFT_235787"/>
<gene>
    <name evidence="1" type="ORF">FRACYDRAFT_235787</name>
</gene>
<accession>A0A1E7FNI7</accession>
<keyword evidence="2" id="KW-1185">Reference proteome</keyword>
<evidence type="ECO:0000313" key="2">
    <source>
        <dbReference type="Proteomes" id="UP000095751"/>
    </source>
</evidence>
<sequence length="227" mass="26961">MDSFERKRNEVLERTRKFSHRAWGKCCDSHDNMIKQWNSIQGVWDLMQQYEQKQLNGDGDGSGSGDEHKIPKKMTSNYYHQVGLFRSDVYYTRPIHIFDSKAAIPNFAHYRGYNDRLFYGSYNNAKIWASQRFNFVNIFEEQYMKPYVYKSKDKNGYHSETFVKSLMNHHRVRVELKDHCVWRVRNGEKIWAGDCDGMEGFSKFSDVKLYRPLRNESGDAWSLVVGY</sequence>
<organism evidence="1 2">
    <name type="scientific">Fragilariopsis cylindrus CCMP1102</name>
    <dbReference type="NCBI Taxonomy" id="635003"/>
    <lineage>
        <taxon>Eukaryota</taxon>
        <taxon>Sar</taxon>
        <taxon>Stramenopiles</taxon>
        <taxon>Ochrophyta</taxon>
        <taxon>Bacillariophyta</taxon>
        <taxon>Bacillariophyceae</taxon>
        <taxon>Bacillariophycidae</taxon>
        <taxon>Bacillariales</taxon>
        <taxon>Bacillariaceae</taxon>
        <taxon>Fragilariopsis</taxon>
    </lineage>
</organism>
<dbReference type="InParanoid" id="A0A1E7FNI7"/>
<protein>
    <submittedName>
        <fullName evidence="1">Uncharacterized protein</fullName>
    </submittedName>
</protein>
<reference evidence="1 2" key="1">
    <citation type="submission" date="2016-09" db="EMBL/GenBank/DDBJ databases">
        <title>Extensive genetic diversity and differential bi-allelic expression allows diatom success in the polar Southern Ocean.</title>
        <authorList>
            <consortium name="DOE Joint Genome Institute"/>
            <person name="Mock T."/>
            <person name="Otillar R.P."/>
            <person name="Strauss J."/>
            <person name="Dupont C."/>
            <person name="Frickenhaus S."/>
            <person name="Maumus F."/>
            <person name="Mcmullan M."/>
            <person name="Sanges R."/>
            <person name="Schmutz J."/>
            <person name="Toseland A."/>
            <person name="Valas R."/>
            <person name="Veluchamy A."/>
            <person name="Ward B.J."/>
            <person name="Allen A."/>
            <person name="Barry K."/>
            <person name="Falciatore A."/>
            <person name="Ferrante M."/>
            <person name="Fortunato A.E."/>
            <person name="Gloeckner G."/>
            <person name="Gruber A."/>
            <person name="Hipkin R."/>
            <person name="Janech M."/>
            <person name="Kroth P."/>
            <person name="Leese F."/>
            <person name="Lindquist E."/>
            <person name="Lyon B.R."/>
            <person name="Martin J."/>
            <person name="Mayer C."/>
            <person name="Parker M."/>
            <person name="Quesneville H."/>
            <person name="Raymond J."/>
            <person name="Uhlig C."/>
            <person name="Valentin K.U."/>
            <person name="Worden A.Z."/>
            <person name="Armbrust E.V."/>
            <person name="Bowler C."/>
            <person name="Green B."/>
            <person name="Moulton V."/>
            <person name="Van Oosterhout C."/>
            <person name="Grigoriev I."/>
        </authorList>
    </citation>
    <scope>NUCLEOTIDE SEQUENCE [LARGE SCALE GENOMIC DNA]</scope>
    <source>
        <strain evidence="1 2">CCMP1102</strain>
    </source>
</reference>